<gene>
    <name evidence="1" type="ORF">FGO68_gene2289</name>
</gene>
<organism evidence="1 2">
    <name type="scientific">Halteria grandinella</name>
    <dbReference type="NCBI Taxonomy" id="5974"/>
    <lineage>
        <taxon>Eukaryota</taxon>
        <taxon>Sar</taxon>
        <taxon>Alveolata</taxon>
        <taxon>Ciliophora</taxon>
        <taxon>Intramacronucleata</taxon>
        <taxon>Spirotrichea</taxon>
        <taxon>Stichotrichia</taxon>
        <taxon>Sporadotrichida</taxon>
        <taxon>Halteriidae</taxon>
        <taxon>Halteria</taxon>
    </lineage>
</organism>
<evidence type="ECO:0000313" key="2">
    <source>
        <dbReference type="Proteomes" id="UP000785679"/>
    </source>
</evidence>
<keyword evidence="2" id="KW-1185">Reference proteome</keyword>
<dbReference type="Proteomes" id="UP000785679">
    <property type="component" value="Unassembled WGS sequence"/>
</dbReference>
<sequence length="124" mass="14821">MSDNGTKKNNSNIHTYFITLLKFMKINPTYMHLQQNNIILIFITSKNQSALTIIKNLNIQKACYLFQISKKRNQTHYAVKCTKFQPYFNMAYQSHRIIFNGISFLCKQQLFYYNQKKIIYITMI</sequence>
<proteinExistence type="predicted"/>
<protein>
    <submittedName>
        <fullName evidence="1">Uncharacterized protein</fullName>
    </submittedName>
</protein>
<dbReference type="EMBL" id="RRYP01016519">
    <property type="protein sequence ID" value="TNV75019.1"/>
    <property type="molecule type" value="Genomic_DNA"/>
</dbReference>
<reference evidence="1" key="1">
    <citation type="submission" date="2019-06" db="EMBL/GenBank/DDBJ databases">
        <authorList>
            <person name="Zheng W."/>
        </authorList>
    </citation>
    <scope>NUCLEOTIDE SEQUENCE</scope>
    <source>
        <strain evidence="1">QDHG01</strain>
    </source>
</reference>
<name>A0A8J8SY01_HALGN</name>
<dbReference type="AlphaFoldDB" id="A0A8J8SY01"/>
<evidence type="ECO:0000313" key="1">
    <source>
        <dbReference type="EMBL" id="TNV75019.1"/>
    </source>
</evidence>
<comment type="caution">
    <text evidence="1">The sequence shown here is derived from an EMBL/GenBank/DDBJ whole genome shotgun (WGS) entry which is preliminary data.</text>
</comment>
<accession>A0A8J8SY01</accession>